<dbReference type="RefSeq" id="XP_015885323.2">
    <property type="nucleotide sequence ID" value="XM_016029837.4"/>
</dbReference>
<dbReference type="PANTHER" id="PTHR33098">
    <property type="entry name" value="COTTON FIBER (DUF761)"/>
    <property type="match status" value="1"/>
</dbReference>
<name>A0A6P4AHQ7_ZIZJJ</name>
<dbReference type="InParanoid" id="A0A6P4AHQ7"/>
<evidence type="ECO:0000313" key="2">
    <source>
        <dbReference type="RefSeq" id="XP_015885323.2"/>
    </source>
</evidence>
<dbReference type="Pfam" id="PF05553">
    <property type="entry name" value="DUF761"/>
    <property type="match status" value="1"/>
</dbReference>
<protein>
    <submittedName>
        <fullName evidence="2">Uncharacterized protein LOC107420788</fullName>
    </submittedName>
</protein>
<evidence type="ECO:0000313" key="1">
    <source>
        <dbReference type="Proteomes" id="UP001652623"/>
    </source>
</evidence>
<dbReference type="InterPro" id="IPR008480">
    <property type="entry name" value="DUF761_pln"/>
</dbReference>
<dbReference type="PANTHER" id="PTHR33098:SF116">
    <property type="entry name" value="DUF761 DOMAIN-CONTAINING PROTEIN"/>
    <property type="match status" value="1"/>
</dbReference>
<dbReference type="GeneID" id="107420788"/>
<proteinExistence type="predicted"/>
<dbReference type="AlphaFoldDB" id="A0A6P4AHQ7"/>
<sequence length="145" mass="16985">MGSREKLSLLRHLMKTAVKKMKFIVLSLKWRQYWRRLIANTKSGSAGTSYRLRRWSFNDRLLGLYGSLEHGKCSGTEKFTVKSFQRTTSYGCEYDVEDVDQRAEIFIANFRSQLRLERQVSLRLRYLEENSSNIGNEGNSLFSEL</sequence>
<organism evidence="1 2">
    <name type="scientific">Ziziphus jujuba</name>
    <name type="common">Chinese jujube</name>
    <name type="synonym">Ziziphus sativa</name>
    <dbReference type="NCBI Taxonomy" id="326968"/>
    <lineage>
        <taxon>Eukaryota</taxon>
        <taxon>Viridiplantae</taxon>
        <taxon>Streptophyta</taxon>
        <taxon>Embryophyta</taxon>
        <taxon>Tracheophyta</taxon>
        <taxon>Spermatophyta</taxon>
        <taxon>Magnoliopsida</taxon>
        <taxon>eudicotyledons</taxon>
        <taxon>Gunneridae</taxon>
        <taxon>Pentapetalae</taxon>
        <taxon>rosids</taxon>
        <taxon>fabids</taxon>
        <taxon>Rosales</taxon>
        <taxon>Rhamnaceae</taxon>
        <taxon>Paliureae</taxon>
        <taxon>Ziziphus</taxon>
    </lineage>
</organism>
<keyword evidence="1" id="KW-1185">Reference proteome</keyword>
<dbReference type="Proteomes" id="UP001652623">
    <property type="component" value="Chromosome 5"/>
</dbReference>
<reference evidence="2" key="1">
    <citation type="submission" date="2025-08" db="UniProtKB">
        <authorList>
            <consortium name="RefSeq"/>
        </authorList>
    </citation>
    <scope>IDENTIFICATION</scope>
    <source>
        <tissue evidence="2">Seedling</tissue>
    </source>
</reference>
<dbReference type="KEGG" id="zju:107420788"/>
<gene>
    <name evidence="2" type="primary">LOC107420788</name>
</gene>
<accession>A0A6P4AHQ7</accession>